<evidence type="ECO:0000256" key="1">
    <source>
        <dbReference type="SAM" id="MobiDB-lite"/>
    </source>
</evidence>
<accession>A0A316U6D4</accession>
<keyword evidence="4" id="KW-1185">Reference proteome</keyword>
<dbReference type="GeneID" id="37014284"/>
<feature type="compositionally biased region" description="Low complexity" evidence="1">
    <location>
        <begin position="90"/>
        <end position="99"/>
    </location>
</feature>
<sequence length="558" mass="61122">MLRQVASSSSSALRRQASSSSSSYAAFSSFRDTPSSARLLAAPARRVGEVAVLPPPPQGRHQRFYATSSDLESSTSKGGKEGRDVPPPSISITHTTSPSKRQKSLYATRDTLDSPTPSESRQGKTATSSSPYSKRSLDSSPKEASSLLATQHRPAVNQSTSVARSDDGNLPSSQSQPAEPAVEKKTIMSRVKGIYTQLKFLFQFYLNGVKQIWRDRKRVIAIREACQVEGGRQQTWAEARLMRTHSKDLKKLPLFLAILLILEEVLPLVVIYAPFLLPSTCILPSQTAKIRQTEEVKRANAVEALRNSREVQELMDVAGLPLKGSLEDLKERISMRLAGGESRQEEALRRWRSLGKESLTGLSKVFGLPTLARPAVILRSNLESHLLYMVQDDALLANATTTKAPATSPYEADSVSFTPAADLPLPTTSAVTAAEVLSERGLRASGADHGEMKRDLQGWLDLVTLFNSSSSSPSSSEPHQGKNATPSLSLRRILLPLSLYPPPSLFTPSLREMELREEKESERGVVEKSKIVFHEVVEAQEKEVKKEKVDKADGVSKV</sequence>
<dbReference type="AlphaFoldDB" id="A0A316U6D4"/>
<dbReference type="PANTHER" id="PTHR14009:SF1">
    <property type="entry name" value="MITOCHONDRIAL PROTON_CALCIUM EXCHANGER PROTEIN"/>
    <property type="match status" value="1"/>
</dbReference>
<feature type="region of interest" description="Disordered" evidence="1">
    <location>
        <begin position="50"/>
        <end position="183"/>
    </location>
</feature>
<name>A0A316U6D4_9BASI</name>
<reference evidence="3 4" key="1">
    <citation type="journal article" date="2018" name="Mol. Biol. Evol.">
        <title>Broad Genomic Sampling Reveals a Smut Pathogenic Ancestry of the Fungal Clade Ustilaginomycotina.</title>
        <authorList>
            <person name="Kijpornyongpan T."/>
            <person name="Mondo S.J."/>
            <person name="Barry K."/>
            <person name="Sandor L."/>
            <person name="Lee J."/>
            <person name="Lipzen A."/>
            <person name="Pangilinan J."/>
            <person name="LaButti K."/>
            <person name="Hainaut M."/>
            <person name="Henrissat B."/>
            <person name="Grigoriev I.V."/>
            <person name="Spatafora J.W."/>
            <person name="Aime M.C."/>
        </authorList>
    </citation>
    <scope>NUCLEOTIDE SEQUENCE [LARGE SCALE GENOMIC DNA]</scope>
    <source>
        <strain evidence="3 4">MCA 4718</strain>
    </source>
</reference>
<keyword evidence="2" id="KW-0472">Membrane</keyword>
<dbReference type="GO" id="GO:0030003">
    <property type="term" value="P:intracellular monoatomic cation homeostasis"/>
    <property type="evidence" value="ECO:0007669"/>
    <property type="project" value="TreeGrafter"/>
</dbReference>
<dbReference type="Proteomes" id="UP000245942">
    <property type="component" value="Unassembled WGS sequence"/>
</dbReference>
<gene>
    <name evidence="3" type="ORF">BCV69DRAFT_282991</name>
</gene>
<feature type="compositionally biased region" description="Polar residues" evidence="1">
    <location>
        <begin position="65"/>
        <end position="77"/>
    </location>
</feature>
<dbReference type="PANTHER" id="PTHR14009">
    <property type="entry name" value="LEUCINE ZIPPER-EF-HAND CONTAINING TRANSMEMBRANE PROTEIN"/>
    <property type="match status" value="1"/>
</dbReference>
<feature type="compositionally biased region" description="Polar residues" evidence="1">
    <location>
        <begin position="113"/>
        <end position="134"/>
    </location>
</feature>
<keyword evidence="2" id="KW-1133">Transmembrane helix</keyword>
<feature type="transmembrane region" description="Helical" evidence="2">
    <location>
        <begin position="252"/>
        <end position="277"/>
    </location>
</feature>
<feature type="region of interest" description="Disordered" evidence="1">
    <location>
        <begin position="1"/>
        <end position="33"/>
    </location>
</feature>
<evidence type="ECO:0000256" key="2">
    <source>
        <dbReference type="SAM" id="Phobius"/>
    </source>
</evidence>
<evidence type="ECO:0000313" key="4">
    <source>
        <dbReference type="Proteomes" id="UP000245942"/>
    </source>
</evidence>
<dbReference type="EMBL" id="KZ819327">
    <property type="protein sequence ID" value="PWN20770.1"/>
    <property type="molecule type" value="Genomic_DNA"/>
</dbReference>
<evidence type="ECO:0000313" key="3">
    <source>
        <dbReference type="EMBL" id="PWN20770.1"/>
    </source>
</evidence>
<dbReference type="OrthoDB" id="73691at2759"/>
<organism evidence="3 4">
    <name type="scientific">Pseudomicrostroma glucosiphilum</name>
    <dbReference type="NCBI Taxonomy" id="1684307"/>
    <lineage>
        <taxon>Eukaryota</taxon>
        <taxon>Fungi</taxon>
        <taxon>Dikarya</taxon>
        <taxon>Basidiomycota</taxon>
        <taxon>Ustilaginomycotina</taxon>
        <taxon>Exobasidiomycetes</taxon>
        <taxon>Microstromatales</taxon>
        <taxon>Microstromatales incertae sedis</taxon>
        <taxon>Pseudomicrostroma</taxon>
    </lineage>
</organism>
<dbReference type="InterPro" id="IPR044202">
    <property type="entry name" value="LETM1/MDM38-like"/>
</dbReference>
<dbReference type="RefSeq" id="XP_025347930.1">
    <property type="nucleotide sequence ID" value="XM_025492550.1"/>
</dbReference>
<dbReference type="GO" id="GO:0005743">
    <property type="term" value="C:mitochondrial inner membrane"/>
    <property type="evidence" value="ECO:0007669"/>
    <property type="project" value="InterPro"/>
</dbReference>
<dbReference type="STRING" id="1684307.A0A316U6D4"/>
<keyword evidence="2" id="KW-0812">Transmembrane</keyword>
<proteinExistence type="predicted"/>
<protein>
    <submittedName>
        <fullName evidence="3">Uncharacterized protein</fullName>
    </submittedName>
</protein>